<comment type="caution">
    <text evidence="2">The sequence shown here is derived from an EMBL/GenBank/DDBJ whole genome shotgun (WGS) entry which is preliminary data.</text>
</comment>
<organism evidence="2 3">
    <name type="scientific">Coemansia spiralis</name>
    <dbReference type="NCBI Taxonomy" id="417178"/>
    <lineage>
        <taxon>Eukaryota</taxon>
        <taxon>Fungi</taxon>
        <taxon>Fungi incertae sedis</taxon>
        <taxon>Zoopagomycota</taxon>
        <taxon>Kickxellomycotina</taxon>
        <taxon>Kickxellomycetes</taxon>
        <taxon>Kickxellales</taxon>
        <taxon>Kickxellaceae</taxon>
        <taxon>Coemansia</taxon>
    </lineage>
</organism>
<feature type="region of interest" description="Disordered" evidence="1">
    <location>
        <begin position="1"/>
        <end position="26"/>
    </location>
</feature>
<dbReference type="EMBL" id="JANBTX010000508">
    <property type="protein sequence ID" value="KAJ2681962.1"/>
    <property type="molecule type" value="Genomic_DNA"/>
</dbReference>
<accession>A0A9W8GDV8</accession>
<name>A0A9W8GDV8_9FUNG</name>
<protein>
    <submittedName>
        <fullName evidence="2">Uncharacterized protein</fullName>
    </submittedName>
</protein>
<proteinExistence type="predicted"/>
<dbReference type="Proteomes" id="UP001151516">
    <property type="component" value="Unassembled WGS sequence"/>
</dbReference>
<reference evidence="2" key="1">
    <citation type="submission" date="2022-07" db="EMBL/GenBank/DDBJ databases">
        <title>Phylogenomic reconstructions and comparative analyses of Kickxellomycotina fungi.</title>
        <authorList>
            <person name="Reynolds N.K."/>
            <person name="Stajich J.E."/>
            <person name="Barry K."/>
            <person name="Grigoriev I.V."/>
            <person name="Crous P."/>
            <person name="Smith M.E."/>
        </authorList>
    </citation>
    <scope>NUCLEOTIDE SEQUENCE</scope>
    <source>
        <strain evidence="2">CBS 109367</strain>
    </source>
</reference>
<evidence type="ECO:0000256" key="1">
    <source>
        <dbReference type="SAM" id="MobiDB-lite"/>
    </source>
</evidence>
<gene>
    <name evidence="2" type="ORF">IWW39_006183</name>
</gene>
<sequence length="139" mass="15665">MHARFTDLDKRPSHAGHAFAKSERKPLEHAKIPFTKQTMQKARKKAAQVWLKHGDRRSKSTTAAARKSTVCVTRSSIRALPHCEPERGISDLDKPPDIARDYYADMYAAAAFPQAETSMSRCTPLDTLPLLLAERLEYT</sequence>
<evidence type="ECO:0000313" key="2">
    <source>
        <dbReference type="EMBL" id="KAJ2681962.1"/>
    </source>
</evidence>
<feature type="compositionally biased region" description="Basic and acidic residues" evidence="1">
    <location>
        <begin position="1"/>
        <end position="12"/>
    </location>
</feature>
<keyword evidence="3" id="KW-1185">Reference proteome</keyword>
<dbReference type="AlphaFoldDB" id="A0A9W8GDV8"/>
<evidence type="ECO:0000313" key="3">
    <source>
        <dbReference type="Proteomes" id="UP001151516"/>
    </source>
</evidence>